<dbReference type="eggNOG" id="ENOG502R88R">
    <property type="taxonomic scope" value="Eukaryota"/>
</dbReference>
<accession>I1HNX3</accession>
<keyword evidence="4" id="KW-1185">Reference proteome</keyword>
<dbReference type="Proteomes" id="UP000008810">
    <property type="component" value="Chromosome 2"/>
</dbReference>
<dbReference type="EMBL" id="CM000881">
    <property type="protein sequence ID" value="PNT72271.1"/>
    <property type="molecule type" value="Genomic_DNA"/>
</dbReference>
<dbReference type="SMART" id="SM00256">
    <property type="entry name" value="FBOX"/>
    <property type="match status" value="1"/>
</dbReference>
<dbReference type="AlphaFoldDB" id="I1HNX3"/>
<evidence type="ECO:0000313" key="2">
    <source>
        <dbReference type="EMBL" id="PNT72271.1"/>
    </source>
</evidence>
<dbReference type="Pfam" id="PF03478">
    <property type="entry name" value="Beta-prop_KIB1-4"/>
    <property type="match status" value="1"/>
</dbReference>
<sequence length="407" mass="46874">MEDTEPPSVWQDIPDNILLRVAAYLPCRRDRVRLSSVNKHWRRALLGHGEGRPSQLPPMTMPLQLPWIIFPSTEAPSFFCDTDRVSHPLPLPPDVRTARFCGSYDEGWLLLSLDRSHRHALYNLNSGARIPLPSGINIPRRPNNSAARNLPLVVRAAALSSPPSDSKPYIVGAIALVDARWCPAFWFHGSQSWITPGPIGWGRQPLDVMYYRGCFYFITMGEDVVVYWPRCSPSGELEMNRLDYDMYERDDYQMDLGYVRGDGLMKYYLVESRDSVYMAVRYIFDNGGTEYFRVFLLNIMPPAARGLPPRAAWVNLYSLDGRMLLLGRGCSRSFEAAQFDGFEDSIIYFPDDRFILEKTVDRRYYSFTDMGKYSVGIDSLFEPWQPWPPLDRRPARSDNAPPIWWFL</sequence>
<dbReference type="Pfam" id="PF12937">
    <property type="entry name" value="F-box-like"/>
    <property type="match status" value="1"/>
</dbReference>
<dbReference type="Gramene" id="PNT72271">
    <property type="protein sequence ID" value="PNT72271"/>
    <property type="gene ID" value="BRADI_2g42010v3"/>
</dbReference>
<evidence type="ECO:0000313" key="4">
    <source>
        <dbReference type="Proteomes" id="UP000008810"/>
    </source>
</evidence>
<name>I1HNX3_BRADI</name>
<reference evidence="3" key="3">
    <citation type="submission" date="2018-08" db="UniProtKB">
        <authorList>
            <consortium name="EnsemblPlants"/>
        </authorList>
    </citation>
    <scope>IDENTIFICATION</scope>
    <source>
        <strain evidence="3">cv. Bd21</strain>
    </source>
</reference>
<dbReference type="OrthoDB" id="585640at2759"/>
<dbReference type="InterPro" id="IPR001810">
    <property type="entry name" value="F-box_dom"/>
</dbReference>
<proteinExistence type="predicted"/>
<reference evidence="2" key="2">
    <citation type="submission" date="2017-06" db="EMBL/GenBank/DDBJ databases">
        <title>WGS assembly of Brachypodium distachyon.</title>
        <authorList>
            <consortium name="The International Brachypodium Initiative"/>
            <person name="Lucas S."/>
            <person name="Harmon-Smith M."/>
            <person name="Lail K."/>
            <person name="Tice H."/>
            <person name="Grimwood J."/>
            <person name="Bruce D."/>
            <person name="Barry K."/>
            <person name="Shu S."/>
            <person name="Lindquist E."/>
            <person name="Wang M."/>
            <person name="Pitluck S."/>
            <person name="Vogel J.P."/>
            <person name="Garvin D.F."/>
            <person name="Mockler T.C."/>
            <person name="Schmutz J."/>
            <person name="Rokhsar D."/>
            <person name="Bevan M.W."/>
        </authorList>
    </citation>
    <scope>NUCLEOTIDE SEQUENCE</scope>
    <source>
        <strain evidence="2">Bd21</strain>
    </source>
</reference>
<protein>
    <recommendedName>
        <fullName evidence="1">F-box domain-containing protein</fullName>
    </recommendedName>
</protein>
<dbReference type="PANTHER" id="PTHR33110">
    <property type="entry name" value="F-BOX/KELCH-REPEAT PROTEIN-RELATED"/>
    <property type="match status" value="1"/>
</dbReference>
<dbReference type="KEGG" id="bdi:100842740"/>
<dbReference type="PANTHER" id="PTHR33110:SF97">
    <property type="entry name" value="DUF295 DOMAIN-CONTAINING PROTEIN"/>
    <property type="match status" value="1"/>
</dbReference>
<dbReference type="InterPro" id="IPR005174">
    <property type="entry name" value="KIB1-4_b-propeller"/>
</dbReference>
<dbReference type="GeneID" id="100842740"/>
<evidence type="ECO:0000259" key="1">
    <source>
        <dbReference type="SMART" id="SM00256"/>
    </source>
</evidence>
<feature type="domain" description="F-box" evidence="1">
    <location>
        <begin position="13"/>
        <end position="54"/>
    </location>
</feature>
<reference evidence="2 3" key="1">
    <citation type="journal article" date="2010" name="Nature">
        <title>Genome sequencing and analysis of the model grass Brachypodium distachyon.</title>
        <authorList>
            <consortium name="International Brachypodium Initiative"/>
        </authorList>
    </citation>
    <scope>NUCLEOTIDE SEQUENCE [LARGE SCALE GENOMIC DNA]</scope>
    <source>
        <strain evidence="2 3">Bd21</strain>
    </source>
</reference>
<dbReference type="Gene3D" id="1.20.1280.50">
    <property type="match status" value="1"/>
</dbReference>
<dbReference type="EnsemblPlants" id="PNT72271">
    <property type="protein sequence ID" value="PNT72271"/>
    <property type="gene ID" value="BRADI_2g42010v3"/>
</dbReference>
<gene>
    <name evidence="3" type="primary">LOC100842740</name>
    <name evidence="2" type="ORF">BRADI_2g42010v3</name>
</gene>
<evidence type="ECO:0000313" key="3">
    <source>
        <dbReference type="EnsemblPlants" id="PNT72271"/>
    </source>
</evidence>
<organism evidence="3">
    <name type="scientific">Brachypodium distachyon</name>
    <name type="common">Purple false brome</name>
    <name type="synonym">Trachynia distachya</name>
    <dbReference type="NCBI Taxonomy" id="15368"/>
    <lineage>
        <taxon>Eukaryota</taxon>
        <taxon>Viridiplantae</taxon>
        <taxon>Streptophyta</taxon>
        <taxon>Embryophyta</taxon>
        <taxon>Tracheophyta</taxon>
        <taxon>Spermatophyta</taxon>
        <taxon>Magnoliopsida</taxon>
        <taxon>Liliopsida</taxon>
        <taxon>Poales</taxon>
        <taxon>Poaceae</taxon>
        <taxon>BOP clade</taxon>
        <taxon>Pooideae</taxon>
        <taxon>Stipodae</taxon>
        <taxon>Brachypodieae</taxon>
        <taxon>Brachypodium</taxon>
    </lineage>
</organism>
<dbReference type="RefSeq" id="XP_003566815.1">
    <property type="nucleotide sequence ID" value="XM_003566767.1"/>
</dbReference>
<dbReference type="SUPFAM" id="SSF81383">
    <property type="entry name" value="F-box domain"/>
    <property type="match status" value="1"/>
</dbReference>
<dbReference type="HOGENOM" id="CLU_019286_5_1_1"/>
<dbReference type="CDD" id="cd09917">
    <property type="entry name" value="F-box_SF"/>
    <property type="match status" value="1"/>
</dbReference>
<dbReference type="OMA" id="RVRMACV"/>
<dbReference type="InterPro" id="IPR036047">
    <property type="entry name" value="F-box-like_dom_sf"/>
</dbReference>